<keyword evidence="6" id="KW-0630">Potassium</keyword>
<name>A0ABT0AFN8_9SPHN</name>
<evidence type="ECO:0000256" key="7">
    <source>
        <dbReference type="ARBA" id="ARBA00022989"/>
    </source>
</evidence>
<dbReference type="InterPro" id="IPR028325">
    <property type="entry name" value="VG_K_chnl"/>
</dbReference>
<keyword evidence="8" id="KW-0406">Ion transport</keyword>
<dbReference type="SUPFAM" id="SSF81324">
    <property type="entry name" value="Voltage-gated potassium channels"/>
    <property type="match status" value="1"/>
</dbReference>
<evidence type="ECO:0000256" key="11">
    <source>
        <dbReference type="SAM" id="Phobius"/>
    </source>
</evidence>
<feature type="transmembrane region" description="Helical" evidence="11">
    <location>
        <begin position="75"/>
        <end position="94"/>
    </location>
</feature>
<comment type="subcellular location">
    <subcellularLocation>
        <location evidence="1">Membrane</location>
        <topology evidence="1">Multi-pass membrane protein</topology>
    </subcellularLocation>
</comment>
<feature type="domain" description="Ion transport" evidence="12">
    <location>
        <begin position="41"/>
        <end position="252"/>
    </location>
</feature>
<dbReference type="PANTHER" id="PTHR11537:SF254">
    <property type="entry name" value="POTASSIUM VOLTAGE-GATED CHANNEL PROTEIN SHAB"/>
    <property type="match status" value="1"/>
</dbReference>
<feature type="transmembrane region" description="Helical" evidence="11">
    <location>
        <begin position="227"/>
        <end position="247"/>
    </location>
</feature>
<evidence type="ECO:0000259" key="12">
    <source>
        <dbReference type="Pfam" id="PF00520"/>
    </source>
</evidence>
<feature type="transmembrane region" description="Helical" evidence="11">
    <location>
        <begin position="106"/>
        <end position="131"/>
    </location>
</feature>
<dbReference type="InterPro" id="IPR005821">
    <property type="entry name" value="Ion_trans_dom"/>
</dbReference>
<dbReference type="PRINTS" id="PR00169">
    <property type="entry name" value="KCHANNEL"/>
</dbReference>
<gene>
    <name evidence="13" type="ORF">MTR65_15030</name>
</gene>
<feature type="transmembrane region" description="Helical" evidence="11">
    <location>
        <begin position="46"/>
        <end position="63"/>
    </location>
</feature>
<evidence type="ECO:0000256" key="3">
    <source>
        <dbReference type="ARBA" id="ARBA00022538"/>
    </source>
</evidence>
<evidence type="ECO:0000256" key="8">
    <source>
        <dbReference type="ARBA" id="ARBA00023065"/>
    </source>
</evidence>
<evidence type="ECO:0000256" key="1">
    <source>
        <dbReference type="ARBA" id="ARBA00004141"/>
    </source>
</evidence>
<dbReference type="Pfam" id="PF00520">
    <property type="entry name" value="Ion_trans"/>
    <property type="match status" value="1"/>
</dbReference>
<keyword evidence="9 11" id="KW-0472">Membrane</keyword>
<evidence type="ECO:0000313" key="14">
    <source>
        <dbReference type="Proteomes" id="UP001162802"/>
    </source>
</evidence>
<feature type="transmembrane region" description="Helical" evidence="11">
    <location>
        <begin position="195"/>
        <end position="215"/>
    </location>
</feature>
<reference evidence="13" key="1">
    <citation type="submission" date="2022-03" db="EMBL/GenBank/DDBJ databases">
        <title>Identification of a novel bacterium isolated from mangrove sediments.</title>
        <authorList>
            <person name="Pan X."/>
        </authorList>
    </citation>
    <scope>NUCLEOTIDE SEQUENCE</scope>
    <source>
        <strain evidence="13">B2637</strain>
    </source>
</reference>
<dbReference type="RefSeq" id="WP_243801597.1">
    <property type="nucleotide sequence ID" value="NZ_JALHAT010000030.1"/>
</dbReference>
<keyword evidence="7 11" id="KW-1133">Transmembrane helix</keyword>
<evidence type="ECO:0000256" key="10">
    <source>
        <dbReference type="ARBA" id="ARBA00023303"/>
    </source>
</evidence>
<accession>A0ABT0AFN8</accession>
<evidence type="ECO:0000313" key="13">
    <source>
        <dbReference type="EMBL" id="MCJ1962007.1"/>
    </source>
</evidence>
<keyword evidence="2" id="KW-0813">Transport</keyword>
<keyword evidence="14" id="KW-1185">Reference proteome</keyword>
<dbReference type="PANTHER" id="PTHR11537">
    <property type="entry name" value="VOLTAGE-GATED POTASSIUM CHANNEL"/>
    <property type="match status" value="1"/>
</dbReference>
<keyword evidence="10" id="KW-0407">Ion channel</keyword>
<keyword evidence="4 11" id="KW-0812">Transmembrane</keyword>
<evidence type="ECO:0000256" key="5">
    <source>
        <dbReference type="ARBA" id="ARBA00022826"/>
    </source>
</evidence>
<proteinExistence type="predicted"/>
<evidence type="ECO:0000256" key="9">
    <source>
        <dbReference type="ARBA" id="ARBA00023136"/>
    </source>
</evidence>
<evidence type="ECO:0000256" key="4">
    <source>
        <dbReference type="ARBA" id="ARBA00022692"/>
    </source>
</evidence>
<evidence type="ECO:0000256" key="6">
    <source>
        <dbReference type="ARBA" id="ARBA00022958"/>
    </source>
</evidence>
<feature type="transmembrane region" description="Helical" evidence="11">
    <location>
        <begin position="168"/>
        <end position="189"/>
    </location>
</feature>
<dbReference type="Proteomes" id="UP001162802">
    <property type="component" value="Unassembled WGS sequence"/>
</dbReference>
<evidence type="ECO:0000256" key="2">
    <source>
        <dbReference type="ARBA" id="ARBA00022448"/>
    </source>
</evidence>
<keyword evidence="5" id="KW-0631">Potassium channel</keyword>
<sequence length="312" mass="34373">MADAQTFETETRARPLWGGPPPGWRARIYLIAFEAETPAGRLFDKVVIAAILLSVCVVFADSIPRLHARWARQFLFAEWGFTALFTAEYALRIVCLRQPWRYAKSFYGIIDLLAVVPTYLALLFPAIHVLIDVRVLRLLRIFRVFKLTAYIAEYQQLAIALAASRRKIAVFLASVVLIVVVLGSLMYVIEGPTHGFTSIPVSIYWAITTMTTVGYGDIIPQTPVGRFVTSLMMLLGWGTLAVPTGIVTSEIALHRGRGPESLDRATRGAIGLSPAPPCTACGEAEHLPRARHCHACGAHLPRPAEAEPEPSR</sequence>
<dbReference type="EMBL" id="JALHAT010000030">
    <property type="protein sequence ID" value="MCJ1962007.1"/>
    <property type="molecule type" value="Genomic_DNA"/>
</dbReference>
<keyword evidence="3" id="KW-0633">Potassium transport</keyword>
<protein>
    <submittedName>
        <fullName evidence="13">Ion transporter</fullName>
    </submittedName>
</protein>
<dbReference type="Gene3D" id="1.10.287.70">
    <property type="match status" value="1"/>
</dbReference>
<organism evidence="13 14">
    <name type="scientific">Novosphingobium mangrovi</name>
    <name type="common">ex Hu et al. 2023</name>
    <dbReference type="NCBI Taxonomy" id="2930094"/>
    <lineage>
        <taxon>Bacteria</taxon>
        <taxon>Pseudomonadati</taxon>
        <taxon>Pseudomonadota</taxon>
        <taxon>Alphaproteobacteria</taxon>
        <taxon>Sphingomonadales</taxon>
        <taxon>Sphingomonadaceae</taxon>
        <taxon>Novosphingobium</taxon>
    </lineage>
</organism>
<comment type="caution">
    <text evidence="13">The sequence shown here is derived from an EMBL/GenBank/DDBJ whole genome shotgun (WGS) entry which is preliminary data.</text>
</comment>